<dbReference type="EMBL" id="JACHEA010000001">
    <property type="protein sequence ID" value="MBB5338690.1"/>
    <property type="molecule type" value="Genomic_DNA"/>
</dbReference>
<evidence type="ECO:0000313" key="2">
    <source>
        <dbReference type="Proteomes" id="UP000569005"/>
    </source>
</evidence>
<proteinExistence type="predicted"/>
<evidence type="ECO:0000313" key="1">
    <source>
        <dbReference type="EMBL" id="MBB5338690.1"/>
    </source>
</evidence>
<organism evidence="1 2">
    <name type="scientific">Tunturiibacter gelidiferens</name>
    <dbReference type="NCBI Taxonomy" id="3069689"/>
    <lineage>
        <taxon>Bacteria</taxon>
        <taxon>Pseudomonadati</taxon>
        <taxon>Acidobacteriota</taxon>
        <taxon>Terriglobia</taxon>
        <taxon>Terriglobales</taxon>
        <taxon>Acidobacteriaceae</taxon>
        <taxon>Tunturiibacter</taxon>
    </lineage>
</organism>
<dbReference type="Proteomes" id="UP000569005">
    <property type="component" value="Unassembled WGS sequence"/>
</dbReference>
<name>A0ACC5NW60_9BACT</name>
<protein>
    <submittedName>
        <fullName evidence="1">Uncharacterized protein</fullName>
    </submittedName>
</protein>
<accession>A0ACC5NW60</accession>
<keyword evidence="2" id="KW-1185">Reference proteome</keyword>
<gene>
    <name evidence="1" type="ORF">HDF13_001023</name>
</gene>
<reference evidence="1" key="1">
    <citation type="submission" date="2020-08" db="EMBL/GenBank/DDBJ databases">
        <title>Genomic Encyclopedia of Type Strains, Phase IV (KMG-V): Genome sequencing to study the core and pangenomes of soil and plant-associated prokaryotes.</title>
        <authorList>
            <person name="Whitman W."/>
        </authorList>
    </citation>
    <scope>NUCLEOTIDE SEQUENCE</scope>
    <source>
        <strain evidence="1">M8UP15</strain>
    </source>
</reference>
<sequence length="101" mass="11367">MSHIDDLGVIIHKLHGARATHRESVPVKEVWDGQTVWDGIVEVFDLHDHPKANIAYAWAHETDDPKNPTRHVTVLHVPPIESPITAVRAAILQEFRNAETT</sequence>
<comment type="caution">
    <text evidence="1">The sequence shown here is derived from an EMBL/GenBank/DDBJ whole genome shotgun (WGS) entry which is preliminary data.</text>
</comment>